<dbReference type="Pfam" id="PF14273">
    <property type="entry name" value="DUF4360"/>
    <property type="match status" value="1"/>
</dbReference>
<evidence type="ECO:0000313" key="2">
    <source>
        <dbReference type="EMBL" id="KAF2006688.1"/>
    </source>
</evidence>
<dbReference type="PANTHER" id="PTHR38847:SF1">
    <property type="entry name" value="PSEUDOURIDINE SYNTHASE RSUA_RLUA-LIKE DOMAIN-CONTAINING PROTEIN"/>
    <property type="match status" value="1"/>
</dbReference>
<dbReference type="AlphaFoldDB" id="A0A6A5WZT6"/>
<feature type="chain" id="PRO_5025488088" description="Secreted protein" evidence="1">
    <location>
        <begin position="17"/>
        <end position="200"/>
    </location>
</feature>
<keyword evidence="1" id="KW-0732">Signal</keyword>
<dbReference type="Proteomes" id="UP000799779">
    <property type="component" value="Unassembled WGS sequence"/>
</dbReference>
<evidence type="ECO:0000256" key="1">
    <source>
        <dbReference type="SAM" id="SignalP"/>
    </source>
</evidence>
<sequence>MKYILSTLALAVASLATPVPEAVAPPAFKINRVVSGGSGCPQGSIDIDYTNNAILPIYFGKEFTASVGANVPIDQARKNCQINIDILYSPGYQVSVYSADYSGWGDIDAGVKGWVKTIYYFSGETTQVSSTLNLPGPFTGRYTKHDDVVMTNWSPCGSEAMLNVNTEVALSPIGKGEGVLAATRESARVQSILYIKWRQC</sequence>
<accession>A0A6A5WZT6</accession>
<evidence type="ECO:0008006" key="4">
    <source>
        <dbReference type="Google" id="ProtNLM"/>
    </source>
</evidence>
<dbReference type="OrthoDB" id="152248at2759"/>
<reference evidence="2" key="1">
    <citation type="journal article" date="2020" name="Stud. Mycol.">
        <title>101 Dothideomycetes genomes: a test case for predicting lifestyles and emergence of pathogens.</title>
        <authorList>
            <person name="Haridas S."/>
            <person name="Albert R."/>
            <person name="Binder M."/>
            <person name="Bloem J."/>
            <person name="Labutti K."/>
            <person name="Salamov A."/>
            <person name="Andreopoulos B."/>
            <person name="Baker S."/>
            <person name="Barry K."/>
            <person name="Bills G."/>
            <person name="Bluhm B."/>
            <person name="Cannon C."/>
            <person name="Castanera R."/>
            <person name="Culley D."/>
            <person name="Daum C."/>
            <person name="Ezra D."/>
            <person name="Gonzalez J."/>
            <person name="Henrissat B."/>
            <person name="Kuo A."/>
            <person name="Liang C."/>
            <person name="Lipzen A."/>
            <person name="Lutzoni F."/>
            <person name="Magnuson J."/>
            <person name="Mondo S."/>
            <person name="Nolan M."/>
            <person name="Ohm R."/>
            <person name="Pangilinan J."/>
            <person name="Park H.-J."/>
            <person name="Ramirez L."/>
            <person name="Alfaro M."/>
            <person name="Sun H."/>
            <person name="Tritt A."/>
            <person name="Yoshinaga Y."/>
            <person name="Zwiers L.-H."/>
            <person name="Turgeon B."/>
            <person name="Goodwin S."/>
            <person name="Spatafora J."/>
            <person name="Crous P."/>
            <person name="Grigoriev I."/>
        </authorList>
    </citation>
    <scope>NUCLEOTIDE SEQUENCE</scope>
    <source>
        <strain evidence="2">CBS 123094</strain>
    </source>
</reference>
<feature type="signal peptide" evidence="1">
    <location>
        <begin position="1"/>
        <end position="16"/>
    </location>
</feature>
<dbReference type="PANTHER" id="PTHR38847">
    <property type="match status" value="1"/>
</dbReference>
<proteinExistence type="predicted"/>
<keyword evidence="3" id="KW-1185">Reference proteome</keyword>
<dbReference type="EMBL" id="ML977559">
    <property type="protein sequence ID" value="KAF2006688.1"/>
    <property type="molecule type" value="Genomic_DNA"/>
</dbReference>
<dbReference type="InterPro" id="IPR025649">
    <property type="entry name" value="DUF4360"/>
</dbReference>
<gene>
    <name evidence="2" type="ORF">P154DRAFT_570074</name>
</gene>
<evidence type="ECO:0000313" key="3">
    <source>
        <dbReference type="Proteomes" id="UP000799779"/>
    </source>
</evidence>
<protein>
    <recommendedName>
        <fullName evidence="4">Secreted protein</fullName>
    </recommendedName>
</protein>
<name>A0A6A5WZT6_9PLEO</name>
<organism evidence="2 3">
    <name type="scientific">Amniculicola lignicola CBS 123094</name>
    <dbReference type="NCBI Taxonomy" id="1392246"/>
    <lineage>
        <taxon>Eukaryota</taxon>
        <taxon>Fungi</taxon>
        <taxon>Dikarya</taxon>
        <taxon>Ascomycota</taxon>
        <taxon>Pezizomycotina</taxon>
        <taxon>Dothideomycetes</taxon>
        <taxon>Pleosporomycetidae</taxon>
        <taxon>Pleosporales</taxon>
        <taxon>Amniculicolaceae</taxon>
        <taxon>Amniculicola</taxon>
    </lineage>
</organism>